<name>W7TB85_9STRA</name>
<comment type="caution">
    <text evidence="1">The sequence shown here is derived from an EMBL/GenBank/DDBJ whole genome shotgun (WGS) entry which is preliminary data.</text>
</comment>
<reference evidence="1 2" key="1">
    <citation type="journal article" date="2014" name="Mol. Plant">
        <title>Chromosome Scale Genome Assembly and Transcriptome Profiling of Nannochloropsis gaditana in Nitrogen Depletion.</title>
        <authorList>
            <person name="Corteggiani Carpinelli E."/>
            <person name="Telatin A."/>
            <person name="Vitulo N."/>
            <person name="Forcato C."/>
            <person name="D'Angelo M."/>
            <person name="Schiavon R."/>
            <person name="Vezzi A."/>
            <person name="Giacometti G.M."/>
            <person name="Morosinotto T."/>
            <person name="Valle G."/>
        </authorList>
    </citation>
    <scope>NUCLEOTIDE SEQUENCE [LARGE SCALE GENOMIC DNA]</scope>
    <source>
        <strain evidence="1 2">B-31</strain>
    </source>
</reference>
<keyword evidence="2" id="KW-1185">Reference proteome</keyword>
<organism evidence="1 2">
    <name type="scientific">Nannochloropsis gaditana</name>
    <dbReference type="NCBI Taxonomy" id="72520"/>
    <lineage>
        <taxon>Eukaryota</taxon>
        <taxon>Sar</taxon>
        <taxon>Stramenopiles</taxon>
        <taxon>Ochrophyta</taxon>
        <taxon>Eustigmatophyceae</taxon>
        <taxon>Eustigmatales</taxon>
        <taxon>Monodopsidaceae</taxon>
        <taxon>Nannochloropsis</taxon>
    </lineage>
</organism>
<protein>
    <submittedName>
        <fullName evidence="1">Uncharacterized protein</fullName>
    </submittedName>
</protein>
<sequence>MAPGDRMLVVGTEQLLQRTVTVVTLKKCTKAGTDSWRLLQEIAAVPTPKTWKATKGGFLVLRFSRSIPLSGRSREAQIS</sequence>
<evidence type="ECO:0000313" key="2">
    <source>
        <dbReference type="Proteomes" id="UP000019335"/>
    </source>
</evidence>
<evidence type="ECO:0000313" key="1">
    <source>
        <dbReference type="EMBL" id="EWM20798.1"/>
    </source>
</evidence>
<accession>W7TB85</accession>
<proteinExistence type="predicted"/>
<gene>
    <name evidence="1" type="ORF">Naga_100342g2</name>
</gene>
<dbReference type="EMBL" id="AZIL01002806">
    <property type="protein sequence ID" value="EWM20798.1"/>
    <property type="molecule type" value="Genomic_DNA"/>
</dbReference>
<dbReference type="AlphaFoldDB" id="W7TB85"/>
<dbReference type="Proteomes" id="UP000019335">
    <property type="component" value="Unassembled WGS sequence"/>
</dbReference>